<dbReference type="EMBL" id="QXFV01001393">
    <property type="protein sequence ID" value="KAE9007018.1"/>
    <property type="molecule type" value="Genomic_DNA"/>
</dbReference>
<organism evidence="2 5">
    <name type="scientific">Phytophthora rubi</name>
    <dbReference type="NCBI Taxonomy" id="129364"/>
    <lineage>
        <taxon>Eukaryota</taxon>
        <taxon>Sar</taxon>
        <taxon>Stramenopiles</taxon>
        <taxon>Oomycota</taxon>
        <taxon>Peronosporomycetes</taxon>
        <taxon>Peronosporales</taxon>
        <taxon>Peronosporaceae</taxon>
        <taxon>Phytophthora</taxon>
    </lineage>
</organism>
<feature type="chain" id="PRO_5036164721" evidence="1">
    <location>
        <begin position="21"/>
        <end position="78"/>
    </location>
</feature>
<reference evidence="4 5" key="1">
    <citation type="submission" date="2018-09" db="EMBL/GenBank/DDBJ databases">
        <title>Genomic investigation of the strawberry pathogen Phytophthora fragariae indicates pathogenicity is determined by transcriptional variation in three key races.</title>
        <authorList>
            <person name="Adams T.M."/>
            <person name="Armitage A.D."/>
            <person name="Sobczyk M.K."/>
            <person name="Bates H.J."/>
            <person name="Dunwell J.M."/>
            <person name="Nellist C.F."/>
            <person name="Harrison R.J."/>
        </authorList>
    </citation>
    <scope>NUCLEOTIDE SEQUENCE [LARGE SCALE GENOMIC DNA]</scope>
    <source>
        <strain evidence="3 4">SCRP249</strain>
        <strain evidence="2 5">SCRP324</strain>
    </source>
</reference>
<proteinExistence type="predicted"/>
<dbReference type="OrthoDB" id="10287373at2759"/>
<accession>A0A6A3K8T2</accession>
<keyword evidence="1" id="KW-0732">Signal</keyword>
<dbReference type="EMBL" id="QXFU01001387">
    <property type="protein sequence ID" value="KAE9003481.1"/>
    <property type="molecule type" value="Genomic_DNA"/>
</dbReference>
<evidence type="ECO:0000256" key="1">
    <source>
        <dbReference type="SAM" id="SignalP"/>
    </source>
</evidence>
<comment type="caution">
    <text evidence="2">The sequence shown here is derived from an EMBL/GenBank/DDBJ whole genome shotgun (WGS) entry which is preliminary data.</text>
</comment>
<dbReference type="Proteomes" id="UP000429607">
    <property type="component" value="Unassembled WGS sequence"/>
</dbReference>
<evidence type="ECO:0000313" key="2">
    <source>
        <dbReference type="EMBL" id="KAE9003481.1"/>
    </source>
</evidence>
<evidence type="ECO:0000313" key="5">
    <source>
        <dbReference type="Proteomes" id="UP000435112"/>
    </source>
</evidence>
<sequence>MTVLIDVAGVASVWFVGILAGDVNDGLGIEAGETVDGARAGSSDELSLLLQKEKSTAVASKITRIKDKSKNDSLERIV</sequence>
<feature type="signal peptide" evidence="1">
    <location>
        <begin position="1"/>
        <end position="20"/>
    </location>
</feature>
<gene>
    <name evidence="3" type="ORF">PR001_g17067</name>
    <name evidence="2" type="ORF">PR002_g17329</name>
</gene>
<evidence type="ECO:0000313" key="4">
    <source>
        <dbReference type="Proteomes" id="UP000429607"/>
    </source>
</evidence>
<evidence type="ECO:0000313" key="3">
    <source>
        <dbReference type="EMBL" id="KAE9007018.1"/>
    </source>
</evidence>
<protein>
    <submittedName>
        <fullName evidence="2">Uncharacterized protein</fullName>
    </submittedName>
</protein>
<dbReference type="Proteomes" id="UP000435112">
    <property type="component" value="Unassembled WGS sequence"/>
</dbReference>
<dbReference type="AlphaFoldDB" id="A0A6A3K8T2"/>
<name>A0A6A3K8T2_9STRA</name>